<name>A0A450ZRS8_9GAMM</name>
<evidence type="ECO:0000313" key="1">
    <source>
        <dbReference type="EMBL" id="VFK56496.1"/>
    </source>
</evidence>
<accession>A0A450ZRS8</accession>
<organism evidence="1">
    <name type="scientific">Candidatus Kentrum sp. TC</name>
    <dbReference type="NCBI Taxonomy" id="2126339"/>
    <lineage>
        <taxon>Bacteria</taxon>
        <taxon>Pseudomonadati</taxon>
        <taxon>Pseudomonadota</taxon>
        <taxon>Gammaproteobacteria</taxon>
        <taxon>Candidatus Kentrum</taxon>
    </lineage>
</organism>
<gene>
    <name evidence="1" type="ORF">BECKTC1821F_GA0114240_101046</name>
</gene>
<reference evidence="1" key="1">
    <citation type="submission" date="2019-02" db="EMBL/GenBank/DDBJ databases">
        <authorList>
            <person name="Gruber-Vodicka R. H."/>
            <person name="Seah K. B. B."/>
        </authorList>
    </citation>
    <scope>NUCLEOTIDE SEQUENCE</scope>
    <source>
        <strain evidence="1">BECK_BZ126</strain>
    </source>
</reference>
<dbReference type="AlphaFoldDB" id="A0A450ZRS8"/>
<protein>
    <submittedName>
        <fullName evidence="1">Uncharacterized protein</fullName>
    </submittedName>
</protein>
<proteinExistence type="predicted"/>
<sequence length="186" mass="21682">MHKEFFTDEYYELFSSYSTGLGVCPIWPRHKAYSRRKLHRVSNGLITPCAGYSTGYVGQLPKHRALRRPPRTITQHTQTITGTVMQFFEPLGPLRQILVQFSQVPSGLRQVSAQLHLMQVRLHLVVVHPHPMQVRLRLTPARPHLVPVWLRQAPGQLPRMPDRLRRRWFFHCPRSSVHFIGIISTR</sequence>
<dbReference type="EMBL" id="CAADFW010000010">
    <property type="protein sequence ID" value="VFK56496.1"/>
    <property type="molecule type" value="Genomic_DNA"/>
</dbReference>